<dbReference type="EMBL" id="CAWUPB010001178">
    <property type="protein sequence ID" value="CAK7349824.1"/>
    <property type="molecule type" value="Genomic_DNA"/>
</dbReference>
<dbReference type="Proteomes" id="UP001314170">
    <property type="component" value="Unassembled WGS sequence"/>
</dbReference>
<evidence type="ECO:0000313" key="1">
    <source>
        <dbReference type="EMBL" id="CAK7349824.1"/>
    </source>
</evidence>
<gene>
    <name evidence="1" type="ORF">DCAF_LOCUS22545</name>
</gene>
<evidence type="ECO:0000313" key="2">
    <source>
        <dbReference type="Proteomes" id="UP001314170"/>
    </source>
</evidence>
<accession>A0AAV1SEE1</accession>
<reference evidence="1 2" key="1">
    <citation type="submission" date="2024-01" db="EMBL/GenBank/DDBJ databases">
        <authorList>
            <person name="Waweru B."/>
        </authorList>
    </citation>
    <scope>NUCLEOTIDE SEQUENCE [LARGE SCALE GENOMIC DNA]</scope>
</reference>
<sequence length="58" mass="6584">MAKAAVTSWYMDMILLFVEQKKWEQAIAAVATKDAKVIEAAAKINAKNPKRRKNIYCI</sequence>
<protein>
    <submittedName>
        <fullName evidence="1">Uncharacterized protein</fullName>
    </submittedName>
</protein>
<dbReference type="AlphaFoldDB" id="A0AAV1SEE1"/>
<keyword evidence="2" id="KW-1185">Reference proteome</keyword>
<comment type="caution">
    <text evidence="1">The sequence shown here is derived from an EMBL/GenBank/DDBJ whole genome shotgun (WGS) entry which is preliminary data.</text>
</comment>
<name>A0AAV1SEE1_9ROSI</name>
<proteinExistence type="predicted"/>
<organism evidence="1 2">
    <name type="scientific">Dovyalis caffra</name>
    <dbReference type="NCBI Taxonomy" id="77055"/>
    <lineage>
        <taxon>Eukaryota</taxon>
        <taxon>Viridiplantae</taxon>
        <taxon>Streptophyta</taxon>
        <taxon>Embryophyta</taxon>
        <taxon>Tracheophyta</taxon>
        <taxon>Spermatophyta</taxon>
        <taxon>Magnoliopsida</taxon>
        <taxon>eudicotyledons</taxon>
        <taxon>Gunneridae</taxon>
        <taxon>Pentapetalae</taxon>
        <taxon>rosids</taxon>
        <taxon>fabids</taxon>
        <taxon>Malpighiales</taxon>
        <taxon>Salicaceae</taxon>
        <taxon>Flacourtieae</taxon>
        <taxon>Dovyalis</taxon>
    </lineage>
</organism>